<evidence type="ECO:0000313" key="3">
    <source>
        <dbReference type="Proteomes" id="UP000054623"/>
    </source>
</evidence>
<accession>A0A098B5C3</accession>
<reference evidence="2 3" key="2">
    <citation type="submission" date="2015-12" db="EMBL/GenBank/DDBJ databases">
        <title>Draft Genome Sequence of Desulfitobacterium hafniense Strain DH, a Sulfate-reducing Bacterium Isolated from Paddy Soils.</title>
        <authorList>
            <person name="Bao P."/>
            <person name="Zhang X."/>
            <person name="Li G."/>
        </authorList>
    </citation>
    <scope>NUCLEOTIDE SEQUENCE [LARGE SCALE GENOMIC DNA]</scope>
    <source>
        <strain evidence="2 3">DH</strain>
    </source>
</reference>
<evidence type="ECO:0008006" key="4">
    <source>
        <dbReference type="Google" id="ProtNLM"/>
    </source>
</evidence>
<sequence length="86" mass="9993">MKNYTCHVCGYPDLDEAPWGDDEKSPSYNICPCCGVEFGYEDSQDIALIAYRNNWIKKGAKWFTPSLKPDNWNLEEQLRRSNIKTN</sequence>
<reference evidence="1" key="1">
    <citation type="submission" date="2014-07" db="EMBL/GenBank/DDBJ databases">
        <authorList>
            <person name="Hornung V.Bastian."/>
        </authorList>
    </citation>
    <scope>NUCLEOTIDE SEQUENCE</scope>
    <source>
        <strain evidence="1">PCE-S</strain>
    </source>
</reference>
<dbReference type="OrthoDB" id="1456570at2"/>
<dbReference type="EMBL" id="LOCK01000083">
    <property type="protein sequence ID" value="KTE89389.1"/>
    <property type="molecule type" value="Genomic_DNA"/>
</dbReference>
<gene>
    <name evidence="2" type="ORF">AT727_13405</name>
    <name evidence="1" type="ORF">DPCES_4153</name>
</gene>
<organism evidence="1">
    <name type="scientific">Desulfitobacterium hafniense</name>
    <name type="common">Desulfitobacterium frappieri</name>
    <dbReference type="NCBI Taxonomy" id="49338"/>
    <lineage>
        <taxon>Bacteria</taxon>
        <taxon>Bacillati</taxon>
        <taxon>Bacillota</taxon>
        <taxon>Clostridia</taxon>
        <taxon>Eubacteriales</taxon>
        <taxon>Desulfitobacteriaceae</taxon>
        <taxon>Desulfitobacterium</taxon>
    </lineage>
</organism>
<dbReference type="AlphaFoldDB" id="A0A098B5C3"/>
<dbReference type="Proteomes" id="UP000054623">
    <property type="component" value="Unassembled WGS sequence"/>
</dbReference>
<dbReference type="RefSeq" id="WP_005812455.1">
    <property type="nucleotide sequence ID" value="NZ_CABKQQ010000041.1"/>
</dbReference>
<proteinExistence type="predicted"/>
<evidence type="ECO:0000313" key="1">
    <source>
        <dbReference type="EMBL" id="CDX04039.1"/>
    </source>
</evidence>
<name>A0A098B5C3_DESHA</name>
<dbReference type="EMBL" id="LK996017">
    <property type="protein sequence ID" value="CDX04039.1"/>
    <property type="molecule type" value="Genomic_DNA"/>
</dbReference>
<protein>
    <recommendedName>
        <fullName evidence="4">Rubredoxin-like domain-containing protein</fullName>
    </recommendedName>
</protein>
<evidence type="ECO:0000313" key="2">
    <source>
        <dbReference type="EMBL" id="KTE89389.1"/>
    </source>
</evidence>
<dbReference type="PATRIC" id="fig|49338.4.peg.4470"/>